<organism evidence="1">
    <name type="scientific">uncultured Caudovirales phage</name>
    <dbReference type="NCBI Taxonomy" id="2100421"/>
    <lineage>
        <taxon>Viruses</taxon>
        <taxon>Duplodnaviria</taxon>
        <taxon>Heunggongvirae</taxon>
        <taxon>Uroviricota</taxon>
        <taxon>Caudoviricetes</taxon>
        <taxon>Peduoviridae</taxon>
        <taxon>Maltschvirus</taxon>
        <taxon>Maltschvirus maltsch</taxon>
    </lineage>
</organism>
<reference evidence="1" key="1">
    <citation type="submission" date="2020-04" db="EMBL/GenBank/DDBJ databases">
        <authorList>
            <person name="Chiriac C."/>
            <person name="Salcher M."/>
            <person name="Ghai R."/>
            <person name="Kavagutti S V."/>
        </authorList>
    </citation>
    <scope>NUCLEOTIDE SEQUENCE</scope>
</reference>
<gene>
    <name evidence="1" type="ORF">UFOVP130_55</name>
</gene>
<dbReference type="EMBL" id="LR796251">
    <property type="protein sequence ID" value="CAB4131047.1"/>
    <property type="molecule type" value="Genomic_DNA"/>
</dbReference>
<dbReference type="Gene3D" id="3.40.50.300">
    <property type="entry name" value="P-loop containing nucleotide triphosphate hydrolases"/>
    <property type="match status" value="1"/>
</dbReference>
<accession>A0A6J5LD16</accession>
<dbReference type="InterPro" id="IPR027417">
    <property type="entry name" value="P-loop_NTPase"/>
</dbReference>
<evidence type="ECO:0008006" key="2">
    <source>
        <dbReference type="Google" id="ProtNLM"/>
    </source>
</evidence>
<sequence>MVIPIESHPKFRPDKPRIIGLCGHMGVGKDAAAAMLSMIGYTRIAFADQVRDEVADCIQQGMVPKKAMDRAYLPDDIRRASVEEVWAKPTSERMRRILQWWGTEYRRDEDPDYWTRSALKLAEAIPYCVFSDVRFPNEVQAIRDRGGVVWKIQRETFIDGIPGHASELAVDDITPDLTIENTGHLIDLAGKLRALLAA</sequence>
<protein>
    <recommendedName>
        <fullName evidence="2">DNMP kinase</fullName>
    </recommendedName>
</protein>
<evidence type="ECO:0000313" key="1">
    <source>
        <dbReference type="EMBL" id="CAB4131047.1"/>
    </source>
</evidence>
<dbReference type="SUPFAM" id="SSF52540">
    <property type="entry name" value="P-loop containing nucleoside triphosphate hydrolases"/>
    <property type="match status" value="1"/>
</dbReference>
<name>A0A6J5LD16_9CAUD</name>
<proteinExistence type="predicted"/>